<keyword evidence="2" id="KW-1133">Transmembrane helix</keyword>
<reference evidence="4" key="1">
    <citation type="submission" date="2017-02" db="UniProtKB">
        <authorList>
            <consortium name="WormBaseParasite"/>
        </authorList>
    </citation>
    <scope>IDENTIFICATION</scope>
</reference>
<accession>A0A0M3HUD8</accession>
<keyword evidence="2" id="KW-0472">Membrane</keyword>
<name>A0A0M3HUD8_ASCLU</name>
<evidence type="ECO:0000313" key="4">
    <source>
        <dbReference type="WBParaSite" id="ALUE_0000639601-mRNA-1"/>
    </source>
</evidence>
<dbReference type="Proteomes" id="UP000036681">
    <property type="component" value="Unplaced"/>
</dbReference>
<evidence type="ECO:0000256" key="1">
    <source>
        <dbReference type="SAM" id="MobiDB-lite"/>
    </source>
</evidence>
<feature type="compositionally biased region" description="Basic and acidic residues" evidence="1">
    <location>
        <begin position="99"/>
        <end position="115"/>
    </location>
</feature>
<dbReference type="WBParaSite" id="ALUE_0000639601-mRNA-1">
    <property type="protein sequence ID" value="ALUE_0000639601-mRNA-1"/>
    <property type="gene ID" value="ALUE_0000639601"/>
</dbReference>
<proteinExistence type="predicted"/>
<feature type="transmembrane region" description="Helical" evidence="2">
    <location>
        <begin position="12"/>
        <end position="30"/>
    </location>
</feature>
<sequence length="202" mass="22302">MHFVQKISLESLKFLIPLISQVCAPYFLLLGTSLNLVHVNGQLGLLKLSLQSAVSAQSRVEASRNSTVSIYLPIPDTPEEPTPLPFDERPFYAPKQQQKPRERSIVGASPKEDGRRRSRTAVDVVPSANAASVTCSKRIPLRGHCSSTPTNPPKLLIETDYTEFYAWVLNGKETDLSTSEIVRLVFGKSGTARRKPTPESVE</sequence>
<feature type="region of interest" description="Disordered" evidence="1">
    <location>
        <begin position="73"/>
        <end position="122"/>
    </location>
</feature>
<evidence type="ECO:0000256" key="2">
    <source>
        <dbReference type="SAM" id="Phobius"/>
    </source>
</evidence>
<organism evidence="3 4">
    <name type="scientific">Ascaris lumbricoides</name>
    <name type="common">Giant roundworm</name>
    <dbReference type="NCBI Taxonomy" id="6252"/>
    <lineage>
        <taxon>Eukaryota</taxon>
        <taxon>Metazoa</taxon>
        <taxon>Ecdysozoa</taxon>
        <taxon>Nematoda</taxon>
        <taxon>Chromadorea</taxon>
        <taxon>Rhabditida</taxon>
        <taxon>Spirurina</taxon>
        <taxon>Ascaridomorpha</taxon>
        <taxon>Ascaridoidea</taxon>
        <taxon>Ascarididae</taxon>
        <taxon>Ascaris</taxon>
    </lineage>
</organism>
<evidence type="ECO:0000313" key="3">
    <source>
        <dbReference type="Proteomes" id="UP000036681"/>
    </source>
</evidence>
<dbReference type="AlphaFoldDB" id="A0A0M3HUD8"/>
<protein>
    <submittedName>
        <fullName evidence="4">Uncharacterized protein</fullName>
    </submittedName>
</protein>
<keyword evidence="2" id="KW-0812">Transmembrane</keyword>
<keyword evidence="3" id="KW-1185">Reference proteome</keyword>